<keyword evidence="2" id="KW-1185">Reference proteome</keyword>
<name>A0ACC1B6J1_9ROSI</name>
<evidence type="ECO:0000313" key="1">
    <source>
        <dbReference type="EMBL" id="KAJ0094501.1"/>
    </source>
</evidence>
<protein>
    <submittedName>
        <fullName evidence="1">Uncharacterized protein</fullName>
    </submittedName>
</protein>
<dbReference type="Proteomes" id="UP001164250">
    <property type="component" value="Chromosome 6"/>
</dbReference>
<dbReference type="EMBL" id="CM047902">
    <property type="protein sequence ID" value="KAJ0094501.1"/>
    <property type="molecule type" value="Genomic_DNA"/>
</dbReference>
<reference evidence="2" key="1">
    <citation type="journal article" date="2023" name="G3 (Bethesda)">
        <title>Genome assembly and association tests identify interacting loci associated with vigor, precocity, and sex in interspecific pistachio rootstocks.</title>
        <authorList>
            <person name="Palmer W."/>
            <person name="Jacygrad E."/>
            <person name="Sagayaradj S."/>
            <person name="Cavanaugh K."/>
            <person name="Han R."/>
            <person name="Bertier L."/>
            <person name="Beede B."/>
            <person name="Kafkas S."/>
            <person name="Golino D."/>
            <person name="Preece J."/>
            <person name="Michelmore R."/>
        </authorList>
    </citation>
    <scope>NUCLEOTIDE SEQUENCE [LARGE SCALE GENOMIC DNA]</scope>
</reference>
<accession>A0ACC1B6J1</accession>
<sequence length="59" mass="6688">MLLRKDIALVVSILFVFQIQTSYSLINRGSFPEGFVFGTASSAFQDSRLFLLMANLEKR</sequence>
<proteinExistence type="predicted"/>
<comment type="caution">
    <text evidence="1">The sequence shown here is derived from an EMBL/GenBank/DDBJ whole genome shotgun (WGS) entry which is preliminary data.</text>
</comment>
<gene>
    <name evidence="1" type="ORF">Patl1_16705</name>
</gene>
<evidence type="ECO:0000313" key="2">
    <source>
        <dbReference type="Proteomes" id="UP001164250"/>
    </source>
</evidence>
<organism evidence="1 2">
    <name type="scientific">Pistacia atlantica</name>
    <dbReference type="NCBI Taxonomy" id="434234"/>
    <lineage>
        <taxon>Eukaryota</taxon>
        <taxon>Viridiplantae</taxon>
        <taxon>Streptophyta</taxon>
        <taxon>Embryophyta</taxon>
        <taxon>Tracheophyta</taxon>
        <taxon>Spermatophyta</taxon>
        <taxon>Magnoliopsida</taxon>
        <taxon>eudicotyledons</taxon>
        <taxon>Gunneridae</taxon>
        <taxon>Pentapetalae</taxon>
        <taxon>rosids</taxon>
        <taxon>malvids</taxon>
        <taxon>Sapindales</taxon>
        <taxon>Anacardiaceae</taxon>
        <taxon>Pistacia</taxon>
    </lineage>
</organism>